<dbReference type="Proteomes" id="UP000002630">
    <property type="component" value="Linkage Group LG01"/>
</dbReference>
<dbReference type="Gene3D" id="3.40.50.1010">
    <property type="entry name" value="5'-nuclease"/>
    <property type="match status" value="1"/>
</dbReference>
<name>D8LAX9_ECTSI</name>
<dbReference type="GO" id="GO:0004540">
    <property type="term" value="F:RNA nuclease activity"/>
    <property type="evidence" value="ECO:0007669"/>
    <property type="project" value="InterPro"/>
</dbReference>
<dbReference type="OrthoDB" id="10486962at2759"/>
<accession>D8LAX9</accession>
<reference evidence="3 4" key="1">
    <citation type="journal article" date="2010" name="Nature">
        <title>The Ectocarpus genome and the independent evolution of multicellularity in brown algae.</title>
        <authorList>
            <person name="Cock J.M."/>
            <person name="Sterck L."/>
            <person name="Rouze P."/>
            <person name="Scornet D."/>
            <person name="Allen A.E."/>
            <person name="Amoutzias G."/>
            <person name="Anthouard V."/>
            <person name="Artiguenave F."/>
            <person name="Aury J.M."/>
            <person name="Badger J.H."/>
            <person name="Beszteri B."/>
            <person name="Billiau K."/>
            <person name="Bonnet E."/>
            <person name="Bothwell J.H."/>
            <person name="Bowler C."/>
            <person name="Boyen C."/>
            <person name="Brownlee C."/>
            <person name="Carrano C.J."/>
            <person name="Charrier B."/>
            <person name="Cho G.Y."/>
            <person name="Coelho S.M."/>
            <person name="Collen J."/>
            <person name="Corre E."/>
            <person name="Da Silva C."/>
            <person name="Delage L."/>
            <person name="Delaroque N."/>
            <person name="Dittami S.M."/>
            <person name="Doulbeau S."/>
            <person name="Elias M."/>
            <person name="Farnham G."/>
            <person name="Gachon C.M."/>
            <person name="Gschloessl B."/>
            <person name="Heesch S."/>
            <person name="Jabbari K."/>
            <person name="Jubin C."/>
            <person name="Kawai H."/>
            <person name="Kimura K."/>
            <person name="Kloareg B."/>
            <person name="Kupper F.C."/>
            <person name="Lang D."/>
            <person name="Le Bail A."/>
            <person name="Leblanc C."/>
            <person name="Lerouge P."/>
            <person name="Lohr M."/>
            <person name="Lopez P.J."/>
            <person name="Martens C."/>
            <person name="Maumus F."/>
            <person name="Michel G."/>
            <person name="Miranda-Saavedra D."/>
            <person name="Morales J."/>
            <person name="Moreau H."/>
            <person name="Motomura T."/>
            <person name="Nagasato C."/>
            <person name="Napoli C.A."/>
            <person name="Nelson D.R."/>
            <person name="Nyvall-Collen P."/>
            <person name="Peters A.F."/>
            <person name="Pommier C."/>
            <person name="Potin P."/>
            <person name="Poulain J."/>
            <person name="Quesneville H."/>
            <person name="Read B."/>
            <person name="Rensing S.A."/>
            <person name="Ritter A."/>
            <person name="Rousvoal S."/>
            <person name="Samanta M."/>
            <person name="Samson G."/>
            <person name="Schroeder D.C."/>
            <person name="Segurens B."/>
            <person name="Strittmatter M."/>
            <person name="Tonon T."/>
            <person name="Tregear J.W."/>
            <person name="Valentin K."/>
            <person name="von Dassow P."/>
            <person name="Yamagishi T."/>
            <person name="Van de Peer Y."/>
            <person name="Wincker P."/>
        </authorList>
    </citation>
    <scope>NUCLEOTIDE SEQUENCE [LARGE SCALE GENOMIC DNA]</scope>
    <source>
        <strain evidence="4">Ec32 / CCAP1310/4</strain>
    </source>
</reference>
<dbReference type="EMBL" id="FN649726">
    <property type="protein sequence ID" value="CBN76488.1"/>
    <property type="molecule type" value="Genomic_DNA"/>
</dbReference>
<protein>
    <recommendedName>
        <fullName evidence="2">NYN domain-containing protein</fullName>
    </recommendedName>
</protein>
<dbReference type="InterPro" id="IPR021139">
    <property type="entry name" value="NYN"/>
</dbReference>
<feature type="domain" description="NYN" evidence="2">
    <location>
        <begin position="20"/>
        <end position="106"/>
    </location>
</feature>
<dbReference type="EMBL" id="FN647682">
    <property type="protein sequence ID" value="CBN76488.1"/>
    <property type="molecule type" value="Genomic_DNA"/>
</dbReference>
<evidence type="ECO:0000313" key="3">
    <source>
        <dbReference type="EMBL" id="CBN76488.1"/>
    </source>
</evidence>
<evidence type="ECO:0000313" key="4">
    <source>
        <dbReference type="Proteomes" id="UP000002630"/>
    </source>
</evidence>
<gene>
    <name evidence="3" type="ORF">Esi_0000_0082</name>
</gene>
<dbReference type="Pfam" id="PF01936">
    <property type="entry name" value="NYN"/>
    <property type="match status" value="1"/>
</dbReference>
<evidence type="ECO:0000259" key="2">
    <source>
        <dbReference type="Pfam" id="PF01936"/>
    </source>
</evidence>
<feature type="compositionally biased region" description="Pro residues" evidence="1">
    <location>
        <begin position="165"/>
        <end position="174"/>
    </location>
</feature>
<organism evidence="3 4">
    <name type="scientific">Ectocarpus siliculosus</name>
    <name type="common">Brown alga</name>
    <name type="synonym">Conferva siliculosa</name>
    <dbReference type="NCBI Taxonomy" id="2880"/>
    <lineage>
        <taxon>Eukaryota</taxon>
        <taxon>Sar</taxon>
        <taxon>Stramenopiles</taxon>
        <taxon>Ochrophyta</taxon>
        <taxon>PX clade</taxon>
        <taxon>Phaeophyceae</taxon>
        <taxon>Ectocarpales</taxon>
        <taxon>Ectocarpaceae</taxon>
        <taxon>Ectocarpus</taxon>
    </lineage>
</organism>
<proteinExistence type="predicted"/>
<evidence type="ECO:0000256" key="1">
    <source>
        <dbReference type="SAM" id="MobiDB-lite"/>
    </source>
</evidence>
<keyword evidence="4" id="KW-1185">Reference proteome</keyword>
<sequence>MMAANEQGVQGNAAGERKQRVGVFVDVENVLGWLKRGGCTELLAKAGELGVVGIRRAFGDFSNATVASRQDELQRHGFDLVHTVHPAKGKSNSADISMTIDVMESCRTPGGVFDASGGAPEIGGGGAAAVYGGQAHSAQNARFDSRNGSGNGGVRGHGWRAGASTPPPPPPSLPPAFGGLGALSVIRPSEKLYMHLLSVEYSPSAAADRTGDTAGSLASDWGSGLSEVTLAKGLVSLAEACGGQGGGDNSRAAAAAAAAAALGGGGGGGGGGAGVALDREEAFRVANLLQRCGFLSWVAKEQQWLVTVPADVEVLRRRRDETMMEELLTRCQEAGVPFEPTLAANLLWSKARR</sequence>
<feature type="region of interest" description="Disordered" evidence="1">
    <location>
        <begin position="141"/>
        <end position="175"/>
    </location>
</feature>
<dbReference type="AlphaFoldDB" id="D8LAX9"/>
<dbReference type="InParanoid" id="D8LAX9"/>